<comment type="subcellular location">
    <subcellularLocation>
        <location evidence="1">Cell membrane</location>
        <topology evidence="1">Multi-pass membrane protein</topology>
    </subcellularLocation>
</comment>
<comment type="caution">
    <text evidence="8">The sequence shown here is derived from an EMBL/GenBank/DDBJ whole genome shotgun (WGS) entry which is preliminary data.</text>
</comment>
<feature type="transmembrane region" description="Helical" evidence="6">
    <location>
        <begin position="6"/>
        <end position="24"/>
    </location>
</feature>
<evidence type="ECO:0000256" key="4">
    <source>
        <dbReference type="ARBA" id="ARBA00022989"/>
    </source>
</evidence>
<keyword evidence="2" id="KW-1003">Cell membrane</keyword>
<name>A0A264W7P9_9BACL</name>
<feature type="transmembrane region" description="Helical" evidence="6">
    <location>
        <begin position="36"/>
        <end position="54"/>
    </location>
</feature>
<dbReference type="EMBL" id="NOKQ01000021">
    <property type="protein sequence ID" value="OZS79600.1"/>
    <property type="molecule type" value="Genomic_DNA"/>
</dbReference>
<dbReference type="InterPro" id="IPR027379">
    <property type="entry name" value="CLS_N"/>
</dbReference>
<proteinExistence type="predicted"/>
<evidence type="ECO:0000256" key="3">
    <source>
        <dbReference type="ARBA" id="ARBA00022692"/>
    </source>
</evidence>
<keyword evidence="4 6" id="KW-1133">Transmembrane helix</keyword>
<feature type="domain" description="Cardiolipin synthase N-terminal" evidence="7">
    <location>
        <begin position="15"/>
        <end position="55"/>
    </location>
</feature>
<protein>
    <recommendedName>
        <fullName evidence="7">Cardiolipin synthase N-terminal domain-containing protein</fullName>
    </recommendedName>
</protein>
<sequence>MSITSIFLGFILVLNTLLAIVVIFRERRDASSSWAWLLVLFFIPVLGFILYLLFGHNLSRNHLFQWED</sequence>
<keyword evidence="5 6" id="KW-0472">Membrane</keyword>
<evidence type="ECO:0000313" key="8">
    <source>
        <dbReference type="EMBL" id="OZS79600.1"/>
    </source>
</evidence>
<dbReference type="RefSeq" id="WP_207761650.1">
    <property type="nucleotide sequence ID" value="NZ_NOKQ01000021.1"/>
</dbReference>
<dbReference type="AlphaFoldDB" id="A0A264W7P9"/>
<reference evidence="8 9" key="1">
    <citation type="submission" date="2017-07" db="EMBL/GenBank/DDBJ databases">
        <title>Tetzosporium hominis gen.nov. sp.nov.</title>
        <authorList>
            <person name="Tetz G."/>
            <person name="Tetz V."/>
        </authorList>
    </citation>
    <scope>NUCLEOTIDE SEQUENCE [LARGE SCALE GENOMIC DNA]</scope>
    <source>
        <strain evidence="8 9">VT-49</strain>
    </source>
</reference>
<gene>
    <name evidence="8" type="ORF">CF394_00055</name>
</gene>
<organism evidence="8 9">
    <name type="scientific">Tetzosporium hominis</name>
    <dbReference type="NCBI Taxonomy" id="2020506"/>
    <lineage>
        <taxon>Bacteria</taxon>
        <taxon>Bacillati</taxon>
        <taxon>Bacillota</taxon>
        <taxon>Bacilli</taxon>
        <taxon>Bacillales</taxon>
        <taxon>Caryophanaceae</taxon>
        <taxon>Tetzosporium</taxon>
    </lineage>
</organism>
<dbReference type="Pfam" id="PF13396">
    <property type="entry name" value="PLDc_N"/>
    <property type="match status" value="1"/>
</dbReference>
<dbReference type="GO" id="GO:0005886">
    <property type="term" value="C:plasma membrane"/>
    <property type="evidence" value="ECO:0007669"/>
    <property type="project" value="UniProtKB-SubCell"/>
</dbReference>
<evidence type="ECO:0000256" key="2">
    <source>
        <dbReference type="ARBA" id="ARBA00022475"/>
    </source>
</evidence>
<evidence type="ECO:0000256" key="1">
    <source>
        <dbReference type="ARBA" id="ARBA00004651"/>
    </source>
</evidence>
<evidence type="ECO:0000313" key="9">
    <source>
        <dbReference type="Proteomes" id="UP000217065"/>
    </source>
</evidence>
<evidence type="ECO:0000259" key="7">
    <source>
        <dbReference type="Pfam" id="PF13396"/>
    </source>
</evidence>
<keyword evidence="9" id="KW-1185">Reference proteome</keyword>
<accession>A0A264W7P9</accession>
<keyword evidence="3 6" id="KW-0812">Transmembrane</keyword>
<evidence type="ECO:0000256" key="6">
    <source>
        <dbReference type="SAM" id="Phobius"/>
    </source>
</evidence>
<dbReference type="Proteomes" id="UP000217065">
    <property type="component" value="Unassembled WGS sequence"/>
</dbReference>
<evidence type="ECO:0000256" key="5">
    <source>
        <dbReference type="ARBA" id="ARBA00023136"/>
    </source>
</evidence>
<feature type="non-terminal residue" evidence="8">
    <location>
        <position position="68"/>
    </location>
</feature>